<name>A0A316Z186_9BASI</name>
<dbReference type="InParanoid" id="A0A316Z186"/>
<keyword evidence="3" id="KW-1185">Reference proteome</keyword>
<feature type="transmembrane region" description="Helical" evidence="1">
    <location>
        <begin position="38"/>
        <end position="71"/>
    </location>
</feature>
<keyword evidence="1" id="KW-1133">Transmembrane helix</keyword>
<keyword evidence="1" id="KW-0812">Transmembrane</keyword>
<protein>
    <submittedName>
        <fullName evidence="2">Uncharacterized protein</fullName>
    </submittedName>
</protein>
<evidence type="ECO:0000313" key="3">
    <source>
        <dbReference type="Proteomes" id="UP000245768"/>
    </source>
</evidence>
<dbReference type="OrthoDB" id="3349092at2759"/>
<sequence>MTSSYRRIDTTDPRRHDRVRPMKLPAAWLDDSIDVYGFILSSVTMISGAAMITRLPSLACIGLLFALANFAHDKPLQSKKESASQGGPVMGMM</sequence>
<dbReference type="STRING" id="215250.A0A316Z186"/>
<dbReference type="GeneID" id="37041405"/>
<organism evidence="2 3">
    <name type="scientific">Acaromyces ingoldii</name>
    <dbReference type="NCBI Taxonomy" id="215250"/>
    <lineage>
        <taxon>Eukaryota</taxon>
        <taxon>Fungi</taxon>
        <taxon>Dikarya</taxon>
        <taxon>Basidiomycota</taxon>
        <taxon>Ustilaginomycotina</taxon>
        <taxon>Exobasidiomycetes</taxon>
        <taxon>Exobasidiales</taxon>
        <taxon>Cryptobasidiaceae</taxon>
        <taxon>Acaromyces</taxon>
    </lineage>
</organism>
<dbReference type="AlphaFoldDB" id="A0A316Z186"/>
<dbReference type="EMBL" id="KZ819634">
    <property type="protein sequence ID" value="PWN93935.1"/>
    <property type="molecule type" value="Genomic_DNA"/>
</dbReference>
<dbReference type="Proteomes" id="UP000245768">
    <property type="component" value="Unassembled WGS sequence"/>
</dbReference>
<evidence type="ECO:0000313" key="2">
    <source>
        <dbReference type="EMBL" id="PWN93935.1"/>
    </source>
</evidence>
<dbReference type="RefSeq" id="XP_025381133.1">
    <property type="nucleotide sequence ID" value="XM_025519489.1"/>
</dbReference>
<keyword evidence="1" id="KW-0472">Membrane</keyword>
<evidence type="ECO:0000256" key="1">
    <source>
        <dbReference type="SAM" id="Phobius"/>
    </source>
</evidence>
<gene>
    <name evidence="2" type="ORF">FA10DRAFT_248398</name>
</gene>
<proteinExistence type="predicted"/>
<reference evidence="2 3" key="1">
    <citation type="journal article" date="2018" name="Mol. Biol. Evol.">
        <title>Broad Genomic Sampling Reveals a Smut Pathogenic Ancestry of the Fungal Clade Ustilaginomycotina.</title>
        <authorList>
            <person name="Kijpornyongpan T."/>
            <person name="Mondo S.J."/>
            <person name="Barry K."/>
            <person name="Sandor L."/>
            <person name="Lee J."/>
            <person name="Lipzen A."/>
            <person name="Pangilinan J."/>
            <person name="LaButti K."/>
            <person name="Hainaut M."/>
            <person name="Henrissat B."/>
            <person name="Grigoriev I.V."/>
            <person name="Spatafora J.W."/>
            <person name="Aime M.C."/>
        </authorList>
    </citation>
    <scope>NUCLEOTIDE SEQUENCE [LARGE SCALE GENOMIC DNA]</scope>
    <source>
        <strain evidence="2 3">MCA 4198</strain>
    </source>
</reference>
<accession>A0A316Z186</accession>